<protein>
    <submittedName>
        <fullName evidence="2">Uncharacterized protein</fullName>
    </submittedName>
</protein>
<dbReference type="EMBL" id="JAMZMK010006398">
    <property type="protein sequence ID" value="KAI7749149.1"/>
    <property type="molecule type" value="Genomic_DNA"/>
</dbReference>
<accession>A0AAD5CY54</accession>
<keyword evidence="1" id="KW-1133">Transmembrane helix</keyword>
<keyword evidence="3" id="KW-1185">Reference proteome</keyword>
<feature type="non-terminal residue" evidence="2">
    <location>
        <position position="1"/>
    </location>
</feature>
<gene>
    <name evidence="2" type="ORF">M8C21_001214</name>
</gene>
<feature type="transmembrane region" description="Helical" evidence="1">
    <location>
        <begin position="13"/>
        <end position="31"/>
    </location>
</feature>
<reference evidence="2" key="1">
    <citation type="submission" date="2022-06" db="EMBL/GenBank/DDBJ databases">
        <title>Uncovering the hologenomic basis of an extraordinary plant invasion.</title>
        <authorList>
            <person name="Bieker V.C."/>
            <person name="Martin M.D."/>
            <person name="Gilbert T."/>
            <person name="Hodgins K."/>
            <person name="Battlay P."/>
            <person name="Petersen B."/>
            <person name="Wilson J."/>
        </authorList>
    </citation>
    <scope>NUCLEOTIDE SEQUENCE</scope>
    <source>
        <strain evidence="2">AA19_3_7</strain>
        <tissue evidence="2">Leaf</tissue>
    </source>
</reference>
<sequence length="114" mass="12800">MAVVSVYGESPTMVLWLSRVMMMVYSGGLVMNDWCKRSASDFANREYGMSWRTKAPQTLPTRGVTSEFSNGGLRFSGGFMAGEGDDDQGEGGKVFWWGLWRMSWRTKAPRILPT</sequence>
<proteinExistence type="predicted"/>
<dbReference type="Proteomes" id="UP001206925">
    <property type="component" value="Unassembled WGS sequence"/>
</dbReference>
<keyword evidence="1" id="KW-0472">Membrane</keyword>
<evidence type="ECO:0000256" key="1">
    <source>
        <dbReference type="SAM" id="Phobius"/>
    </source>
</evidence>
<dbReference type="AlphaFoldDB" id="A0AAD5CY54"/>
<organism evidence="2 3">
    <name type="scientific">Ambrosia artemisiifolia</name>
    <name type="common">Common ragweed</name>
    <dbReference type="NCBI Taxonomy" id="4212"/>
    <lineage>
        <taxon>Eukaryota</taxon>
        <taxon>Viridiplantae</taxon>
        <taxon>Streptophyta</taxon>
        <taxon>Embryophyta</taxon>
        <taxon>Tracheophyta</taxon>
        <taxon>Spermatophyta</taxon>
        <taxon>Magnoliopsida</taxon>
        <taxon>eudicotyledons</taxon>
        <taxon>Gunneridae</taxon>
        <taxon>Pentapetalae</taxon>
        <taxon>asterids</taxon>
        <taxon>campanulids</taxon>
        <taxon>Asterales</taxon>
        <taxon>Asteraceae</taxon>
        <taxon>Asteroideae</taxon>
        <taxon>Heliantheae alliance</taxon>
        <taxon>Heliantheae</taxon>
        <taxon>Ambrosia</taxon>
    </lineage>
</organism>
<evidence type="ECO:0000313" key="3">
    <source>
        <dbReference type="Proteomes" id="UP001206925"/>
    </source>
</evidence>
<evidence type="ECO:0000313" key="2">
    <source>
        <dbReference type="EMBL" id="KAI7749149.1"/>
    </source>
</evidence>
<comment type="caution">
    <text evidence="2">The sequence shown here is derived from an EMBL/GenBank/DDBJ whole genome shotgun (WGS) entry which is preliminary data.</text>
</comment>
<keyword evidence="1" id="KW-0812">Transmembrane</keyword>
<name>A0AAD5CY54_AMBAR</name>